<evidence type="ECO:0000313" key="2">
    <source>
        <dbReference type="Proteomes" id="UP000013984"/>
    </source>
</evidence>
<gene>
    <name evidence="1" type="ORF">LEP1GSC195_3733</name>
</gene>
<comment type="caution">
    <text evidence="1">The sequence shown here is derived from an EMBL/GenBank/DDBJ whole genome shotgun (WGS) entry which is preliminary data.</text>
</comment>
<dbReference type="AlphaFoldDB" id="R9A4K4"/>
<reference evidence="1" key="1">
    <citation type="submission" date="2013-04" db="EMBL/GenBank/DDBJ databases">
        <authorList>
            <person name="Harkins D.M."/>
            <person name="Durkin A.S."/>
            <person name="Brinkac L.M."/>
            <person name="Haft D.H."/>
            <person name="Selengut J.D."/>
            <person name="Sanka R."/>
            <person name="DePew J."/>
            <person name="Purushe J."/>
            <person name="Galloway R.L."/>
            <person name="Vinetz J.M."/>
            <person name="Sutton G.G."/>
            <person name="Nierman W.C."/>
            <person name="Fouts D.E."/>
        </authorList>
    </citation>
    <scope>NUCLEOTIDE SEQUENCE [LARGE SCALE GENOMIC DNA]</scope>
    <source>
        <strain evidence="1">CDC</strain>
    </source>
</reference>
<sequence length="42" mass="4591">MAAIFGNICLVGDQKLDISAYVPSIETFRFPQTPTQSGQDCQ</sequence>
<evidence type="ECO:0000313" key="1">
    <source>
        <dbReference type="EMBL" id="EOQ97126.1"/>
    </source>
</evidence>
<proteinExistence type="predicted"/>
<keyword evidence="2" id="KW-1185">Reference proteome</keyword>
<dbReference type="Proteomes" id="UP000013984">
    <property type="component" value="Unassembled WGS sequence"/>
</dbReference>
<accession>R9A4K4</accession>
<protein>
    <submittedName>
        <fullName evidence="1">Uncharacterized protein</fullName>
    </submittedName>
</protein>
<organism evidence="1 2">
    <name type="scientific">Leptospira wolbachii serovar Codice str. CDC</name>
    <dbReference type="NCBI Taxonomy" id="1218599"/>
    <lineage>
        <taxon>Bacteria</taxon>
        <taxon>Pseudomonadati</taxon>
        <taxon>Spirochaetota</taxon>
        <taxon>Spirochaetia</taxon>
        <taxon>Leptospirales</taxon>
        <taxon>Leptospiraceae</taxon>
        <taxon>Leptospira</taxon>
    </lineage>
</organism>
<name>R9A4K4_9LEPT</name>
<dbReference type="STRING" id="1218599.LEP1GSC195_3733"/>
<dbReference type="EMBL" id="AOGZ02000014">
    <property type="protein sequence ID" value="EOQ97126.1"/>
    <property type="molecule type" value="Genomic_DNA"/>
</dbReference>